<gene>
    <name evidence="2" type="ORF">GCM10009416_11910</name>
</gene>
<dbReference type="Pfam" id="PF06897">
    <property type="entry name" value="DUF1269"/>
    <property type="match status" value="1"/>
</dbReference>
<name>A0ABN1EUJ0_9PROT</name>
<sequence>MSELIVVGFEDTEQADRALNELVRLTKEHLIDLEDAVVAIRSPDGTVRIKQSVNLVGLGAAQGGLSGALWGSLVGLLFLNPLLGFAAGAAVGAGSGALAGSLGDYGIDDDLIRSIGETLQPNTSALFVLVRKVQPEKVLADITGAGFKGRVIRSSLSPDQEQRLQAALSQARRQDMGAAPASGAASAAAPSSQPFGGAAGATATAGPDPV</sequence>
<keyword evidence="3" id="KW-1185">Reference proteome</keyword>
<feature type="compositionally biased region" description="Low complexity" evidence="1">
    <location>
        <begin position="177"/>
        <end position="210"/>
    </location>
</feature>
<dbReference type="EMBL" id="BAAAFZ010000009">
    <property type="protein sequence ID" value="GAA0574820.1"/>
    <property type="molecule type" value="Genomic_DNA"/>
</dbReference>
<evidence type="ECO:0000256" key="1">
    <source>
        <dbReference type="SAM" id="MobiDB-lite"/>
    </source>
</evidence>
<reference evidence="2 3" key="1">
    <citation type="journal article" date="2019" name="Int. J. Syst. Evol. Microbiol.">
        <title>The Global Catalogue of Microorganisms (GCM) 10K type strain sequencing project: providing services to taxonomists for standard genome sequencing and annotation.</title>
        <authorList>
            <consortium name="The Broad Institute Genomics Platform"/>
            <consortium name="The Broad Institute Genome Sequencing Center for Infectious Disease"/>
            <person name="Wu L."/>
            <person name="Ma J."/>
        </authorList>
    </citation>
    <scope>NUCLEOTIDE SEQUENCE [LARGE SCALE GENOMIC DNA]</scope>
    <source>
        <strain evidence="2 3">JCM 9933</strain>
    </source>
</reference>
<dbReference type="InterPro" id="IPR009200">
    <property type="entry name" value="DUF1269_membrane"/>
</dbReference>
<evidence type="ECO:0000313" key="2">
    <source>
        <dbReference type="EMBL" id="GAA0574820.1"/>
    </source>
</evidence>
<accession>A0ABN1EUJ0</accession>
<evidence type="ECO:0000313" key="3">
    <source>
        <dbReference type="Proteomes" id="UP001501588"/>
    </source>
</evidence>
<organism evidence="2 3">
    <name type="scientific">Craurococcus roseus</name>
    <dbReference type="NCBI Taxonomy" id="77585"/>
    <lineage>
        <taxon>Bacteria</taxon>
        <taxon>Pseudomonadati</taxon>
        <taxon>Pseudomonadota</taxon>
        <taxon>Alphaproteobacteria</taxon>
        <taxon>Acetobacterales</taxon>
        <taxon>Acetobacteraceae</taxon>
        <taxon>Craurococcus</taxon>
    </lineage>
</organism>
<protein>
    <submittedName>
        <fullName evidence="2">DUF1269 domain-containing protein</fullName>
    </submittedName>
</protein>
<comment type="caution">
    <text evidence="2">The sequence shown here is derived from an EMBL/GenBank/DDBJ whole genome shotgun (WGS) entry which is preliminary data.</text>
</comment>
<feature type="region of interest" description="Disordered" evidence="1">
    <location>
        <begin position="162"/>
        <end position="210"/>
    </location>
</feature>
<proteinExistence type="predicted"/>
<dbReference type="Proteomes" id="UP001501588">
    <property type="component" value="Unassembled WGS sequence"/>
</dbReference>